<dbReference type="OrthoDB" id="5406017at2"/>
<protein>
    <submittedName>
        <fullName evidence="2">DUF3482 domain-containing protein</fullName>
    </submittedName>
</protein>
<dbReference type="EMBL" id="QRAN01000005">
    <property type="protein sequence ID" value="RLQ22581.1"/>
    <property type="molecule type" value="Genomic_DNA"/>
</dbReference>
<dbReference type="Pfam" id="PF01926">
    <property type="entry name" value="MMR_HSR1"/>
    <property type="match status" value="1"/>
</dbReference>
<reference evidence="2 3" key="1">
    <citation type="submission" date="2018-07" db="EMBL/GenBank/DDBJ databases">
        <title>Halioglobus sp. genome submission.</title>
        <authorList>
            <person name="Ye M.-Q."/>
            <person name="Du Z.-J."/>
        </authorList>
    </citation>
    <scope>NUCLEOTIDE SEQUENCE [LARGE SCALE GENOMIC DNA]</scope>
    <source>
        <strain evidence="2 3">U0301</strain>
    </source>
</reference>
<feature type="domain" description="G" evidence="1">
    <location>
        <begin position="12"/>
        <end position="96"/>
    </location>
</feature>
<dbReference type="Gene3D" id="3.40.50.300">
    <property type="entry name" value="P-loop containing nucleotide triphosphate hydrolases"/>
    <property type="match status" value="1"/>
</dbReference>
<dbReference type="InterPro" id="IPR027417">
    <property type="entry name" value="P-loop_NTPase"/>
</dbReference>
<name>A0A3L7E2N0_9GAMM</name>
<dbReference type="InterPro" id="IPR021871">
    <property type="entry name" value="DUF3482"/>
</dbReference>
<evidence type="ECO:0000313" key="2">
    <source>
        <dbReference type="EMBL" id="RLQ22581.1"/>
    </source>
</evidence>
<dbReference type="AlphaFoldDB" id="A0A3L7E2N0"/>
<proteinExistence type="predicted"/>
<dbReference type="InterPro" id="IPR006073">
    <property type="entry name" value="GTP-bd"/>
</dbReference>
<dbReference type="RefSeq" id="WP_117953352.1">
    <property type="nucleotide sequence ID" value="NZ_QRAN01000005.1"/>
</dbReference>
<accession>A0A3L7E2N0</accession>
<dbReference type="GO" id="GO:0005525">
    <property type="term" value="F:GTP binding"/>
    <property type="evidence" value="ECO:0007669"/>
    <property type="project" value="InterPro"/>
</dbReference>
<sequence length="475" mass="53361">MSDARRDSLPNFAVVGRPNKGKSSIVATLARDDSVRIAARAGSTRTTRRFPMQVDGEVLYELIDTPGMQRSRQLLAWLQEHCSDAASRPAAVRRFLDEHRDSEQFADECRALEPIVEGAGIIYVVDGSVPFGADYEAEMEILRWTGRPSLALVNPIENTDYVEQWITGLGQYFQTVRSFDAHRAEYSKQLDLLTLFGHLDPEWRQPLQRAVEVLEADRLRQHQESGELIAELIYEGLSYSVEQAVPEGAPEAPVRKLLFHRYQRHLIKCERDCRKRVEELFYYHDLSKSEQVIDFAEDDLFHQENWYLWGLNRRQLLLAAGAAGGVAGGGAGVVVDGMTGGLLGGLATVAGGIGGAIASTRSAIKYSDDIARWSVKGMPTGGNRLSYGPSRNVNFPFVLLGRAMLHHRLISQRTHAVRESLKLTEPVLDWLSERDRRELARLFENIRSAKKQTESRARLSELLQQWCQQVDAGTC</sequence>
<gene>
    <name evidence="2" type="ORF">DWB85_06235</name>
</gene>
<dbReference type="SUPFAM" id="SSF52540">
    <property type="entry name" value="P-loop containing nucleoside triphosphate hydrolases"/>
    <property type="match status" value="1"/>
</dbReference>
<comment type="caution">
    <text evidence="2">The sequence shown here is derived from an EMBL/GenBank/DDBJ whole genome shotgun (WGS) entry which is preliminary data.</text>
</comment>
<evidence type="ECO:0000259" key="1">
    <source>
        <dbReference type="Pfam" id="PF01926"/>
    </source>
</evidence>
<dbReference type="Pfam" id="PF11981">
    <property type="entry name" value="DUF3482"/>
    <property type="match status" value="1"/>
</dbReference>
<organism evidence="2 3">
    <name type="scientific">Seongchinamella sediminis</name>
    <dbReference type="NCBI Taxonomy" id="2283635"/>
    <lineage>
        <taxon>Bacteria</taxon>
        <taxon>Pseudomonadati</taxon>
        <taxon>Pseudomonadota</taxon>
        <taxon>Gammaproteobacteria</taxon>
        <taxon>Cellvibrionales</taxon>
        <taxon>Halieaceae</taxon>
        <taxon>Seongchinamella</taxon>
    </lineage>
</organism>
<dbReference type="Proteomes" id="UP000265509">
    <property type="component" value="Unassembled WGS sequence"/>
</dbReference>
<keyword evidence="3" id="KW-1185">Reference proteome</keyword>
<evidence type="ECO:0000313" key="3">
    <source>
        <dbReference type="Proteomes" id="UP000265509"/>
    </source>
</evidence>